<organism evidence="2 3">
    <name type="scientific">Kwoniella dendrophila CBS 6074</name>
    <dbReference type="NCBI Taxonomy" id="1295534"/>
    <lineage>
        <taxon>Eukaryota</taxon>
        <taxon>Fungi</taxon>
        <taxon>Dikarya</taxon>
        <taxon>Basidiomycota</taxon>
        <taxon>Agaricomycotina</taxon>
        <taxon>Tremellomycetes</taxon>
        <taxon>Tremellales</taxon>
        <taxon>Cryptococcaceae</taxon>
        <taxon>Kwoniella</taxon>
    </lineage>
</organism>
<feature type="compositionally biased region" description="Polar residues" evidence="1">
    <location>
        <begin position="141"/>
        <end position="167"/>
    </location>
</feature>
<evidence type="ECO:0000313" key="2">
    <source>
        <dbReference type="EMBL" id="WWC88351.1"/>
    </source>
</evidence>
<dbReference type="Proteomes" id="UP001355207">
    <property type="component" value="Chromosome 4"/>
</dbReference>
<protein>
    <recommendedName>
        <fullName evidence="4">BZIP domain-containing protein</fullName>
    </recommendedName>
</protein>
<sequence>MSSSSPILAEEMKENIAMSAYRAAVSQHIYSLLQAHKQASSSSDVSESPNPDASSSSTRSRSRSPSPGKLSSRRSTLKASKGESLLDPNLKVEVLVNNEIKPDQLKVKNVEKFDNDNGFQLSSSSSRRRRITGKDKDIDTDNISSRATLTNTTINGSQAESGSNLSVEESGFLRGRSRVNARQNKNKNVNSNNYQMENNQDDGINERYRLQRSENYEFKRKLKFAKNRNELENKINTWWNDILDALPEGSSNLANLPAEFDEIISSPSMSPINMTRSNTSTTTTSSNSQSSSSLPSLSTGSDNQTDTPSAVSELPPLIVYDSFPTKNDQLNSYLSATIPKDILPSPSLGLGIFTFNIAEQKSSIDQQQQQNQYLTSSLTFSTKACKATLKGANTKSFTTKATQTSSSTTNISKGNNNIDKDSKNESLWLFDALGNSDQWEVPPELINQTSHSKSRSRKSADNESRSKSPMKVIVTGEMPTPKPIASGQCLWG</sequence>
<dbReference type="EMBL" id="CP144101">
    <property type="protein sequence ID" value="WWC88351.1"/>
    <property type="molecule type" value="Genomic_DNA"/>
</dbReference>
<evidence type="ECO:0008006" key="4">
    <source>
        <dbReference type="Google" id="ProtNLM"/>
    </source>
</evidence>
<feature type="compositionally biased region" description="Low complexity" evidence="1">
    <location>
        <begin position="266"/>
        <end position="301"/>
    </location>
</feature>
<accession>A0AAX4JSC1</accession>
<name>A0AAX4JSC1_9TREE</name>
<evidence type="ECO:0000256" key="1">
    <source>
        <dbReference type="SAM" id="MobiDB-lite"/>
    </source>
</evidence>
<proteinExistence type="predicted"/>
<dbReference type="GeneID" id="91093931"/>
<feature type="region of interest" description="Disordered" evidence="1">
    <location>
        <begin position="399"/>
        <end position="418"/>
    </location>
</feature>
<dbReference type="AlphaFoldDB" id="A0AAX4JSC1"/>
<feature type="compositionally biased region" description="Low complexity" evidence="1">
    <location>
        <begin position="40"/>
        <end position="70"/>
    </location>
</feature>
<reference evidence="2 3" key="1">
    <citation type="submission" date="2024-01" db="EMBL/GenBank/DDBJ databases">
        <title>Comparative genomics of Cryptococcus and Kwoniella reveals pathogenesis evolution and contrasting modes of karyotype evolution via chromosome fusion or intercentromeric recombination.</title>
        <authorList>
            <person name="Coelho M.A."/>
            <person name="David-Palma M."/>
            <person name="Shea T."/>
            <person name="Bowers K."/>
            <person name="McGinley-Smith S."/>
            <person name="Mohammad A.W."/>
            <person name="Gnirke A."/>
            <person name="Yurkov A.M."/>
            <person name="Nowrousian M."/>
            <person name="Sun S."/>
            <person name="Cuomo C.A."/>
            <person name="Heitman J."/>
        </authorList>
    </citation>
    <scope>NUCLEOTIDE SEQUENCE [LARGE SCALE GENOMIC DNA]</scope>
    <source>
        <strain evidence="2 3">CBS 6074</strain>
    </source>
</reference>
<feature type="region of interest" description="Disordered" evidence="1">
    <location>
        <begin position="35"/>
        <end position="83"/>
    </location>
</feature>
<evidence type="ECO:0000313" key="3">
    <source>
        <dbReference type="Proteomes" id="UP001355207"/>
    </source>
</evidence>
<feature type="region of interest" description="Disordered" evidence="1">
    <location>
        <begin position="440"/>
        <end position="492"/>
    </location>
</feature>
<feature type="region of interest" description="Disordered" evidence="1">
    <location>
        <begin position="266"/>
        <end position="311"/>
    </location>
</feature>
<dbReference type="RefSeq" id="XP_066075114.1">
    <property type="nucleotide sequence ID" value="XM_066219017.1"/>
</dbReference>
<feature type="compositionally biased region" description="Low complexity" evidence="1">
    <location>
        <begin position="399"/>
        <end position="409"/>
    </location>
</feature>
<keyword evidence="3" id="KW-1185">Reference proteome</keyword>
<feature type="region of interest" description="Disordered" evidence="1">
    <location>
        <begin position="115"/>
        <end position="205"/>
    </location>
</feature>
<feature type="compositionally biased region" description="Low complexity" evidence="1">
    <location>
        <begin position="178"/>
        <end position="193"/>
    </location>
</feature>
<gene>
    <name evidence="2" type="ORF">L201_003261</name>
</gene>